<evidence type="ECO:0000313" key="10">
    <source>
        <dbReference type="Proteomes" id="UP000715781"/>
    </source>
</evidence>
<evidence type="ECO:0000256" key="5">
    <source>
        <dbReference type="ARBA" id="ARBA00023124"/>
    </source>
</evidence>
<evidence type="ECO:0000256" key="1">
    <source>
        <dbReference type="ARBA" id="ARBA00008136"/>
    </source>
</evidence>
<evidence type="ECO:0000313" key="9">
    <source>
        <dbReference type="EMBL" id="MBW4562176.1"/>
    </source>
</evidence>
<dbReference type="InterPro" id="IPR003738">
    <property type="entry name" value="SRAP"/>
</dbReference>
<keyword evidence="4 8" id="KW-0378">Hydrolase</keyword>
<keyword evidence="7" id="KW-0456">Lyase</keyword>
<evidence type="ECO:0000256" key="7">
    <source>
        <dbReference type="ARBA" id="ARBA00023239"/>
    </source>
</evidence>
<dbReference type="EC" id="3.4.-.-" evidence="8"/>
<evidence type="ECO:0000256" key="6">
    <source>
        <dbReference type="ARBA" id="ARBA00023125"/>
    </source>
</evidence>
<evidence type="ECO:0000256" key="8">
    <source>
        <dbReference type="RuleBase" id="RU364100"/>
    </source>
</evidence>
<dbReference type="SUPFAM" id="SSF143081">
    <property type="entry name" value="BB1717-like"/>
    <property type="match status" value="1"/>
</dbReference>
<sequence>MCGRFTLNQAAAVLAQAFDVEAVPNLEAQYNIAPTHMVATALHNLESNKREFQYLRWGLIPSWAKDPTIGAKLINARAETVVEKPSFRSAFKHRRCLVLADGFYEWQRQASKKQPFYFRVQDGQPFAFAGLWEKWRSPSIEEIVSCTILTTAANKLLQPIHDRMPVILSPDDYNLWLDPEVQTPDVLQQLLRPYPAEAMTSYPVSTLVNKPQHNTPECIMPMSEKNAS</sequence>
<evidence type="ECO:0000256" key="4">
    <source>
        <dbReference type="ARBA" id="ARBA00022801"/>
    </source>
</evidence>
<organism evidence="9 10">
    <name type="scientific">Mojavia pulchra JT2-VF2</name>
    <dbReference type="NCBI Taxonomy" id="287848"/>
    <lineage>
        <taxon>Bacteria</taxon>
        <taxon>Bacillati</taxon>
        <taxon>Cyanobacteriota</taxon>
        <taxon>Cyanophyceae</taxon>
        <taxon>Nostocales</taxon>
        <taxon>Nostocaceae</taxon>
    </lineage>
</organism>
<comment type="caution">
    <text evidence="9">The sequence shown here is derived from an EMBL/GenBank/DDBJ whole genome shotgun (WGS) entry which is preliminary data.</text>
</comment>
<dbReference type="AlphaFoldDB" id="A0A951PZW6"/>
<evidence type="ECO:0000256" key="2">
    <source>
        <dbReference type="ARBA" id="ARBA00022670"/>
    </source>
</evidence>
<dbReference type="EMBL" id="JAHHHN010000007">
    <property type="protein sequence ID" value="MBW4562176.1"/>
    <property type="molecule type" value="Genomic_DNA"/>
</dbReference>
<reference evidence="9" key="1">
    <citation type="submission" date="2021-05" db="EMBL/GenBank/DDBJ databases">
        <authorList>
            <person name="Pietrasiak N."/>
            <person name="Ward R."/>
            <person name="Stajich J.E."/>
            <person name="Kurbessoian T."/>
        </authorList>
    </citation>
    <scope>NUCLEOTIDE SEQUENCE</scope>
    <source>
        <strain evidence="9">JT2-VF2</strain>
    </source>
</reference>
<accession>A0A951PZW6</accession>
<keyword evidence="5" id="KW-0190">Covalent protein-DNA linkage</keyword>
<dbReference type="Proteomes" id="UP000715781">
    <property type="component" value="Unassembled WGS sequence"/>
</dbReference>
<dbReference type="GO" id="GO:0106300">
    <property type="term" value="P:protein-DNA covalent cross-linking repair"/>
    <property type="evidence" value="ECO:0007669"/>
    <property type="project" value="InterPro"/>
</dbReference>
<dbReference type="PANTHER" id="PTHR13604">
    <property type="entry name" value="DC12-RELATED"/>
    <property type="match status" value="1"/>
</dbReference>
<gene>
    <name evidence="9" type="ORF">KME32_13680</name>
</gene>
<dbReference type="GO" id="GO:0003697">
    <property type="term" value="F:single-stranded DNA binding"/>
    <property type="evidence" value="ECO:0007669"/>
    <property type="project" value="InterPro"/>
</dbReference>
<dbReference type="GO" id="GO:0008233">
    <property type="term" value="F:peptidase activity"/>
    <property type="evidence" value="ECO:0007669"/>
    <property type="project" value="UniProtKB-KW"/>
</dbReference>
<dbReference type="GO" id="GO:0006508">
    <property type="term" value="P:proteolysis"/>
    <property type="evidence" value="ECO:0007669"/>
    <property type="project" value="UniProtKB-KW"/>
</dbReference>
<dbReference type="GO" id="GO:0016829">
    <property type="term" value="F:lyase activity"/>
    <property type="evidence" value="ECO:0007669"/>
    <property type="project" value="UniProtKB-KW"/>
</dbReference>
<keyword evidence="3" id="KW-0227">DNA damage</keyword>
<protein>
    <recommendedName>
        <fullName evidence="8">Abasic site processing protein</fullName>
        <ecNumber evidence="8">3.4.-.-</ecNumber>
    </recommendedName>
</protein>
<dbReference type="PANTHER" id="PTHR13604:SF0">
    <property type="entry name" value="ABASIC SITE PROCESSING PROTEIN HMCES"/>
    <property type="match status" value="1"/>
</dbReference>
<dbReference type="Pfam" id="PF02586">
    <property type="entry name" value="SRAP"/>
    <property type="match status" value="1"/>
</dbReference>
<keyword evidence="2 8" id="KW-0645">Protease</keyword>
<dbReference type="InterPro" id="IPR036590">
    <property type="entry name" value="SRAP-like"/>
</dbReference>
<reference evidence="9" key="2">
    <citation type="journal article" date="2022" name="Microbiol. Resour. Announc.">
        <title>Metagenome Sequencing to Explore Phylogenomics of Terrestrial Cyanobacteria.</title>
        <authorList>
            <person name="Ward R.D."/>
            <person name="Stajich J.E."/>
            <person name="Johansen J.R."/>
            <person name="Huntemann M."/>
            <person name="Clum A."/>
            <person name="Foster B."/>
            <person name="Foster B."/>
            <person name="Roux S."/>
            <person name="Palaniappan K."/>
            <person name="Varghese N."/>
            <person name="Mukherjee S."/>
            <person name="Reddy T.B.K."/>
            <person name="Daum C."/>
            <person name="Copeland A."/>
            <person name="Chen I.A."/>
            <person name="Ivanova N.N."/>
            <person name="Kyrpides N.C."/>
            <person name="Shapiro N."/>
            <person name="Eloe-Fadrosh E.A."/>
            <person name="Pietrasiak N."/>
        </authorList>
    </citation>
    <scope>NUCLEOTIDE SEQUENCE</scope>
    <source>
        <strain evidence="9">JT2-VF2</strain>
    </source>
</reference>
<keyword evidence="6" id="KW-0238">DNA-binding</keyword>
<proteinExistence type="inferred from homology"/>
<comment type="similarity">
    <text evidence="1 8">Belongs to the SOS response-associated peptidase family.</text>
</comment>
<dbReference type="Gene3D" id="3.90.1680.10">
    <property type="entry name" value="SOS response associated peptidase-like"/>
    <property type="match status" value="1"/>
</dbReference>
<evidence type="ECO:0000256" key="3">
    <source>
        <dbReference type="ARBA" id="ARBA00022763"/>
    </source>
</evidence>
<name>A0A951PZW6_9NOST</name>